<evidence type="ECO:0000313" key="1">
    <source>
        <dbReference type="EMBL" id="KPY97773.1"/>
    </source>
</evidence>
<accession>A0A0Q0BRC5</accession>
<dbReference type="EMBL" id="LJRI01000528">
    <property type="protein sequence ID" value="KPY97773.1"/>
    <property type="molecule type" value="Genomic_DNA"/>
</dbReference>
<protein>
    <submittedName>
        <fullName evidence="1">Uncharacterized protein</fullName>
    </submittedName>
</protein>
<organism evidence="1 2">
    <name type="scientific">Pseudomonas syringae pv. spinaceae</name>
    <dbReference type="NCBI Taxonomy" id="264459"/>
    <lineage>
        <taxon>Bacteria</taxon>
        <taxon>Pseudomonadati</taxon>
        <taxon>Pseudomonadota</taxon>
        <taxon>Gammaproteobacteria</taxon>
        <taxon>Pseudomonadales</taxon>
        <taxon>Pseudomonadaceae</taxon>
        <taxon>Pseudomonas</taxon>
        <taxon>Pseudomonas syringae</taxon>
    </lineage>
</organism>
<name>A0A0Q0BRC5_PSESX</name>
<proteinExistence type="predicted"/>
<gene>
    <name evidence="1" type="ORF">ALO94_03994</name>
</gene>
<dbReference type="Proteomes" id="UP000050384">
    <property type="component" value="Unassembled WGS sequence"/>
</dbReference>
<sequence length="60" mass="6738">MSQSIDTVRAVAAKWRAGNPGPDRRVGFVLAWQVDGKPLKPSKWQTDIRSKSLSDFVRIL</sequence>
<evidence type="ECO:0000313" key="2">
    <source>
        <dbReference type="Proteomes" id="UP000050384"/>
    </source>
</evidence>
<dbReference type="PATRIC" id="fig|264459.3.peg.6261"/>
<reference evidence="1 2" key="1">
    <citation type="submission" date="2015-09" db="EMBL/GenBank/DDBJ databases">
        <title>Genome announcement of multiple Pseudomonas syringae strains.</title>
        <authorList>
            <person name="Thakur S."/>
            <person name="Wang P.W."/>
            <person name="Gong Y."/>
            <person name="Weir B.S."/>
            <person name="Guttman D.S."/>
        </authorList>
    </citation>
    <scope>NUCLEOTIDE SEQUENCE [LARGE SCALE GENOMIC DNA]</scope>
    <source>
        <strain evidence="1 2">ICMP16929</strain>
    </source>
</reference>
<comment type="caution">
    <text evidence="1">The sequence shown here is derived from an EMBL/GenBank/DDBJ whole genome shotgun (WGS) entry which is preliminary data.</text>
</comment>
<dbReference type="AlphaFoldDB" id="A0A0Q0BRC5"/>